<evidence type="ECO:0000313" key="1">
    <source>
        <dbReference type="EMBL" id="RYB98585.1"/>
    </source>
</evidence>
<organism evidence="1 2">
    <name type="scientific">Ciceribacter ferrooxidans</name>
    <dbReference type="NCBI Taxonomy" id="2509717"/>
    <lineage>
        <taxon>Bacteria</taxon>
        <taxon>Pseudomonadati</taxon>
        <taxon>Pseudomonadota</taxon>
        <taxon>Alphaproteobacteria</taxon>
        <taxon>Hyphomicrobiales</taxon>
        <taxon>Rhizobiaceae</taxon>
        <taxon>Ciceribacter</taxon>
    </lineage>
</organism>
<proteinExistence type="predicted"/>
<reference evidence="1 2" key="1">
    <citation type="submission" date="2019-01" db="EMBL/GenBank/DDBJ databases">
        <authorList>
            <person name="Deng T."/>
        </authorList>
    </citation>
    <scope>NUCLEOTIDE SEQUENCE [LARGE SCALE GENOMIC DNA]</scope>
    <source>
        <strain evidence="1 2">F8825</strain>
    </source>
</reference>
<dbReference type="SUPFAM" id="SSF51735">
    <property type="entry name" value="NAD(P)-binding Rossmann-fold domains"/>
    <property type="match status" value="1"/>
</dbReference>
<gene>
    <name evidence="1" type="ORF">EUU22_22330</name>
</gene>
<dbReference type="InterPro" id="IPR036291">
    <property type="entry name" value="NAD(P)-bd_dom_sf"/>
</dbReference>
<dbReference type="OrthoDB" id="165209at2"/>
<dbReference type="Pfam" id="PF00106">
    <property type="entry name" value="adh_short"/>
    <property type="match status" value="1"/>
</dbReference>
<dbReference type="InterPro" id="IPR002347">
    <property type="entry name" value="SDR_fam"/>
</dbReference>
<dbReference type="AlphaFoldDB" id="A0A4Q2S7Y7"/>
<dbReference type="Gene3D" id="3.40.50.720">
    <property type="entry name" value="NAD(P)-binding Rossmann-like Domain"/>
    <property type="match status" value="1"/>
</dbReference>
<accession>A0A4Q2S7Y7</accession>
<keyword evidence="2" id="KW-1185">Reference proteome</keyword>
<comment type="caution">
    <text evidence="1">The sequence shown here is derived from an EMBL/GenBank/DDBJ whole genome shotgun (WGS) entry which is preliminary data.</text>
</comment>
<sequence length="96" mass="10911">MIRERGGEAIYLHHDVAEVHGWERVIETALQRFGRLDVLIDNAGVGWGVRLIGAVLLEANDEWQPQHRYMQVEGMAELNPQTIEEEKPLQITPKAA</sequence>
<dbReference type="EMBL" id="SDVB01000375">
    <property type="protein sequence ID" value="RYB98585.1"/>
    <property type="molecule type" value="Genomic_DNA"/>
</dbReference>
<protein>
    <submittedName>
        <fullName evidence="1">SDR family NAD(P)-dependent oxidoreductase</fullName>
    </submittedName>
</protein>
<evidence type="ECO:0000313" key="2">
    <source>
        <dbReference type="Proteomes" id="UP000291088"/>
    </source>
</evidence>
<dbReference type="Proteomes" id="UP000291088">
    <property type="component" value="Unassembled WGS sequence"/>
</dbReference>
<name>A0A4Q2S7Y7_9HYPH</name>